<evidence type="ECO:0000313" key="3">
    <source>
        <dbReference type="EMBL" id="RKP14959.1"/>
    </source>
</evidence>
<feature type="region of interest" description="Disordered" evidence="1">
    <location>
        <begin position="276"/>
        <end position="298"/>
    </location>
</feature>
<keyword evidence="4" id="KW-1185">Reference proteome</keyword>
<feature type="non-terminal residue" evidence="3">
    <location>
        <position position="329"/>
    </location>
</feature>
<dbReference type="EMBL" id="KZ987772">
    <property type="protein sequence ID" value="RKP14959.1"/>
    <property type="molecule type" value="Genomic_DNA"/>
</dbReference>
<evidence type="ECO:0000313" key="4">
    <source>
        <dbReference type="Proteomes" id="UP000267251"/>
    </source>
</evidence>
<dbReference type="GO" id="GO:0015079">
    <property type="term" value="F:potassium ion transmembrane transporter activity"/>
    <property type="evidence" value="ECO:0007669"/>
    <property type="project" value="InterPro"/>
</dbReference>
<dbReference type="PANTHER" id="PTHR36424">
    <property type="entry name" value="PHEROMONE-REGULATED MEMBRANE PROTEIN 6"/>
    <property type="match status" value="1"/>
</dbReference>
<feature type="transmembrane region" description="Helical" evidence="2">
    <location>
        <begin position="81"/>
        <end position="99"/>
    </location>
</feature>
<feature type="transmembrane region" description="Helical" evidence="2">
    <location>
        <begin position="40"/>
        <end position="61"/>
    </location>
</feature>
<sequence length="329" mass="38481">MGCCSGPKWKRENIRDHKFDFVDIGEFAEKGNGFRRFMHLFTYFFIIKSVLTNLADLYTAFALIRFSSTMNVVKPAVDFEITRWIFVACIAMSFLLLLYEARKARRIVRSRDIAYAFTNVMAYRTYCVTSYAHYCFFCHIEKSKKTTDTIAFFIFFSLKNWKRVILAEGPRQTINAFSLYYFFKNKNEFLNMITFQQSVIPSIAFYLMMFTVFVFLFSFVRLVVSFILYFPLLCQIRGNLKEYVCHKVDKRIDALIRKKSRKRILKEQQEQKARQKELAKATASGAMGKQDGPDIALNSIRQPTLPSYLNDPLDDEFISKKSINAGGLR</sequence>
<evidence type="ECO:0000256" key="1">
    <source>
        <dbReference type="SAM" id="MobiDB-lite"/>
    </source>
</evidence>
<dbReference type="OrthoDB" id="2128042at2759"/>
<protein>
    <submittedName>
        <fullName evidence="3">Uncharacterized protein</fullName>
    </submittedName>
</protein>
<evidence type="ECO:0000256" key="2">
    <source>
        <dbReference type="SAM" id="Phobius"/>
    </source>
</evidence>
<keyword evidence="2" id="KW-1133">Transmembrane helix</keyword>
<dbReference type="InterPro" id="IPR031606">
    <property type="entry name" value="Kch1/2"/>
</dbReference>
<feature type="transmembrane region" description="Helical" evidence="2">
    <location>
        <begin position="203"/>
        <end position="230"/>
    </location>
</feature>
<dbReference type="GO" id="GO:0005886">
    <property type="term" value="C:plasma membrane"/>
    <property type="evidence" value="ECO:0007669"/>
    <property type="project" value="InterPro"/>
</dbReference>
<keyword evidence="2" id="KW-0472">Membrane</keyword>
<dbReference type="PANTHER" id="PTHR36424:SF1">
    <property type="entry name" value="LOW AFFINITY K(+) TRANSPORTER 1-RELATED"/>
    <property type="match status" value="1"/>
</dbReference>
<dbReference type="Proteomes" id="UP000267251">
    <property type="component" value="Unassembled WGS sequence"/>
</dbReference>
<dbReference type="AlphaFoldDB" id="A0A4V1IYL3"/>
<dbReference type="Pfam" id="PF16944">
    <property type="entry name" value="KCH"/>
    <property type="match status" value="1"/>
</dbReference>
<proteinExistence type="predicted"/>
<organism evidence="3 4">
    <name type="scientific">Piptocephalis cylindrospora</name>
    <dbReference type="NCBI Taxonomy" id="1907219"/>
    <lineage>
        <taxon>Eukaryota</taxon>
        <taxon>Fungi</taxon>
        <taxon>Fungi incertae sedis</taxon>
        <taxon>Zoopagomycota</taxon>
        <taxon>Zoopagomycotina</taxon>
        <taxon>Zoopagomycetes</taxon>
        <taxon>Zoopagales</taxon>
        <taxon>Piptocephalidaceae</taxon>
        <taxon>Piptocephalis</taxon>
    </lineage>
</organism>
<accession>A0A4V1IYL3</accession>
<name>A0A4V1IYL3_9FUNG</name>
<gene>
    <name evidence="3" type="ORF">BJ684DRAFT_7796</name>
</gene>
<keyword evidence="2" id="KW-0812">Transmembrane</keyword>
<reference evidence="4" key="1">
    <citation type="journal article" date="2018" name="Nat. Microbiol.">
        <title>Leveraging single-cell genomics to expand the fungal tree of life.</title>
        <authorList>
            <person name="Ahrendt S.R."/>
            <person name="Quandt C.A."/>
            <person name="Ciobanu D."/>
            <person name="Clum A."/>
            <person name="Salamov A."/>
            <person name="Andreopoulos B."/>
            <person name="Cheng J.F."/>
            <person name="Woyke T."/>
            <person name="Pelin A."/>
            <person name="Henrissat B."/>
            <person name="Reynolds N.K."/>
            <person name="Benny G.L."/>
            <person name="Smith M.E."/>
            <person name="James T.Y."/>
            <person name="Grigoriev I.V."/>
        </authorList>
    </citation>
    <scope>NUCLEOTIDE SEQUENCE [LARGE SCALE GENOMIC DNA]</scope>
</reference>